<organism evidence="2">
    <name type="scientific">Rhizophora mucronata</name>
    <name type="common">Asiatic mangrove</name>
    <dbReference type="NCBI Taxonomy" id="61149"/>
    <lineage>
        <taxon>Eukaryota</taxon>
        <taxon>Viridiplantae</taxon>
        <taxon>Streptophyta</taxon>
        <taxon>Embryophyta</taxon>
        <taxon>Tracheophyta</taxon>
        <taxon>Spermatophyta</taxon>
        <taxon>Magnoliopsida</taxon>
        <taxon>eudicotyledons</taxon>
        <taxon>Gunneridae</taxon>
        <taxon>Pentapetalae</taxon>
        <taxon>rosids</taxon>
        <taxon>fabids</taxon>
        <taxon>Malpighiales</taxon>
        <taxon>Rhizophoraceae</taxon>
        <taxon>Rhizophora</taxon>
    </lineage>
</organism>
<evidence type="ECO:0000313" key="2">
    <source>
        <dbReference type="EMBL" id="MBX37700.1"/>
    </source>
</evidence>
<dbReference type="AlphaFoldDB" id="A0A2P2N5G1"/>
<dbReference type="EMBL" id="GGEC01057216">
    <property type="protein sequence ID" value="MBX37700.1"/>
    <property type="molecule type" value="Transcribed_RNA"/>
</dbReference>
<reference evidence="2" key="1">
    <citation type="submission" date="2018-02" db="EMBL/GenBank/DDBJ databases">
        <title>Rhizophora mucronata_Transcriptome.</title>
        <authorList>
            <person name="Meera S.P."/>
            <person name="Sreeshan A."/>
            <person name="Augustine A."/>
        </authorList>
    </citation>
    <scope>NUCLEOTIDE SEQUENCE</scope>
    <source>
        <tissue evidence="2">Leaf</tissue>
    </source>
</reference>
<keyword evidence="1" id="KW-0812">Transmembrane</keyword>
<evidence type="ECO:0000256" key="1">
    <source>
        <dbReference type="SAM" id="Phobius"/>
    </source>
</evidence>
<name>A0A2P2N5G1_RHIMU</name>
<sequence length="44" mass="5032">MEAQRPFYSCRKLVILSFFNLGMHLAISFVNKASVTSNHKITCQ</sequence>
<keyword evidence="1" id="KW-1133">Transmembrane helix</keyword>
<accession>A0A2P2N5G1</accession>
<feature type="transmembrane region" description="Helical" evidence="1">
    <location>
        <begin position="12"/>
        <end position="30"/>
    </location>
</feature>
<keyword evidence="1" id="KW-0472">Membrane</keyword>
<proteinExistence type="predicted"/>
<protein>
    <submittedName>
        <fullName evidence="2">Uncharacterized protein</fullName>
    </submittedName>
</protein>